<accession>A0A369UZP6</accession>
<protein>
    <recommendedName>
        <fullName evidence="1">Amidohydrolase-related domain-containing protein</fullName>
    </recommendedName>
</protein>
<dbReference type="RefSeq" id="WP_114532026.1">
    <property type="nucleotide sequence ID" value="NZ_QQBH01000028.1"/>
</dbReference>
<organism evidence="2 3">
    <name type="scientific">Streptomyces parvulus</name>
    <dbReference type="NCBI Taxonomy" id="146923"/>
    <lineage>
        <taxon>Bacteria</taxon>
        <taxon>Bacillati</taxon>
        <taxon>Actinomycetota</taxon>
        <taxon>Actinomycetes</taxon>
        <taxon>Kitasatosporales</taxon>
        <taxon>Streptomycetaceae</taxon>
        <taxon>Streptomyces</taxon>
    </lineage>
</organism>
<feature type="domain" description="Amidohydrolase-related" evidence="1">
    <location>
        <begin position="376"/>
        <end position="473"/>
    </location>
</feature>
<dbReference type="InterPro" id="IPR051781">
    <property type="entry name" value="Metallo-dep_Hydrolase"/>
</dbReference>
<dbReference type="PROSITE" id="PS51318">
    <property type="entry name" value="TAT"/>
    <property type="match status" value="1"/>
</dbReference>
<dbReference type="AlphaFoldDB" id="A0A369UZP6"/>
<dbReference type="Gene3D" id="3.20.20.140">
    <property type="entry name" value="Metal-dependent hydrolases"/>
    <property type="match status" value="1"/>
</dbReference>
<name>A0A369UZP6_9ACTN</name>
<dbReference type="SUPFAM" id="SSF51556">
    <property type="entry name" value="Metallo-dependent hydrolases"/>
    <property type="match status" value="1"/>
</dbReference>
<feature type="domain" description="Amidohydrolase-related" evidence="1">
    <location>
        <begin position="95"/>
        <end position="228"/>
    </location>
</feature>
<dbReference type="Pfam" id="PF01979">
    <property type="entry name" value="Amidohydro_1"/>
    <property type="match status" value="2"/>
</dbReference>
<dbReference type="PANTHER" id="PTHR43135">
    <property type="entry name" value="ALPHA-D-RIBOSE 1-METHYLPHOSPHONATE 5-TRIPHOSPHATE DIPHOSPHATASE"/>
    <property type="match status" value="1"/>
</dbReference>
<dbReference type="InterPro" id="IPR006311">
    <property type="entry name" value="TAT_signal"/>
</dbReference>
<evidence type="ECO:0000313" key="3">
    <source>
        <dbReference type="Proteomes" id="UP000253742"/>
    </source>
</evidence>
<comment type="caution">
    <text evidence="2">The sequence shown here is derived from an EMBL/GenBank/DDBJ whole genome shotgun (WGS) entry which is preliminary data.</text>
</comment>
<evidence type="ECO:0000259" key="1">
    <source>
        <dbReference type="Pfam" id="PF01979"/>
    </source>
</evidence>
<dbReference type="OrthoDB" id="3189065at2"/>
<dbReference type="PANTHER" id="PTHR43135:SF3">
    <property type="entry name" value="ALPHA-D-RIBOSE 1-METHYLPHOSPHONATE 5-TRIPHOSPHATE DIPHOSPHATASE"/>
    <property type="match status" value="1"/>
</dbReference>
<sequence length="516" mass="54405">MARFSRRRVLGVGMGVGAGLAAGSLGAHTAHAVGHPAGSDSTVAITGATVIDPAGSRVLPNATLVVRGDRIAAIGTAREVRVPADAELVDGRGKYVVPGFIDSHVHGSGQEEIDLPLFLANGVTTVRDMNGHALLYQWRDQVDAGSLFGPRLVVASNIIDGSPSLLAGSGAPYVEVTDARQARTAVREAVAGGADFIKVYVRLTPEAYHAIADECSALGVPFVGHTPAAIPLAEAGAAGQRSFEHVYTSWFDTSSEEVAIRRRLASIEVDGGDYNSWYNQTHPLEVLTARTFDPTRAREVFRGLAANGSHQVPTLTQHRVFDMPDSIAANADRLRYLPAATQDGWKAMLQTYVEGRSEQDAAEHLELFRARVRWIGAAHRAGVPVLAGTDTGTAYVYPGFGLHDELENLVEAGFSPMQALRAATDTPARFLGLRDAGTVRRGAIADLAVLDADPLTDIRNTARIHAVVVRGTLISAARRERMLSDVEGAAASGKLPARLVGCACTPGLGADLAGAV</sequence>
<dbReference type="InterPro" id="IPR006680">
    <property type="entry name" value="Amidohydro-rel"/>
</dbReference>
<dbReference type="Proteomes" id="UP000253742">
    <property type="component" value="Unassembled WGS sequence"/>
</dbReference>
<reference evidence="2 3" key="1">
    <citation type="submission" date="2018-07" db="EMBL/GenBank/DDBJ databases">
        <title>Genome guided investigation of antibiotics producing actinomycetales strain isolated from a Macau mangrove ecosystem.</title>
        <authorList>
            <person name="Hu D."/>
        </authorList>
    </citation>
    <scope>NUCLEOTIDE SEQUENCE [LARGE SCALE GENOMIC DNA]</scope>
    <source>
        <strain evidence="2 3">2297</strain>
    </source>
</reference>
<proteinExistence type="predicted"/>
<dbReference type="Gene3D" id="3.40.50.10910">
    <property type="entry name" value="Amidohydrolase"/>
    <property type="match status" value="1"/>
</dbReference>
<dbReference type="Gene3D" id="2.30.40.10">
    <property type="entry name" value="Urease, subunit C, domain 1"/>
    <property type="match status" value="1"/>
</dbReference>
<dbReference type="SUPFAM" id="SSF51338">
    <property type="entry name" value="Composite domain of metallo-dependent hydrolases"/>
    <property type="match status" value="1"/>
</dbReference>
<gene>
    <name evidence="2" type="ORF">DVZ84_30530</name>
</gene>
<evidence type="ECO:0000313" key="2">
    <source>
        <dbReference type="EMBL" id="RDD85258.1"/>
    </source>
</evidence>
<dbReference type="EMBL" id="QQBH01000028">
    <property type="protein sequence ID" value="RDD85258.1"/>
    <property type="molecule type" value="Genomic_DNA"/>
</dbReference>
<dbReference type="Gene3D" id="3.30.110.90">
    <property type="entry name" value="Amidohydrolase"/>
    <property type="match status" value="1"/>
</dbReference>
<dbReference type="InterPro" id="IPR011059">
    <property type="entry name" value="Metal-dep_hydrolase_composite"/>
</dbReference>
<dbReference type="GO" id="GO:0016810">
    <property type="term" value="F:hydrolase activity, acting on carbon-nitrogen (but not peptide) bonds"/>
    <property type="evidence" value="ECO:0007669"/>
    <property type="project" value="InterPro"/>
</dbReference>
<dbReference type="InterPro" id="IPR032466">
    <property type="entry name" value="Metal_Hydrolase"/>
</dbReference>